<keyword evidence="2" id="KW-0732">Signal</keyword>
<feature type="region of interest" description="Disordered" evidence="1">
    <location>
        <begin position="423"/>
        <end position="445"/>
    </location>
</feature>
<evidence type="ECO:0000256" key="2">
    <source>
        <dbReference type="SAM" id="SignalP"/>
    </source>
</evidence>
<name>A0A9W7AUR4_9STRA</name>
<proteinExistence type="predicted"/>
<evidence type="ECO:0000313" key="3">
    <source>
        <dbReference type="EMBL" id="GMH78224.1"/>
    </source>
</evidence>
<comment type="caution">
    <text evidence="3">The sequence shown here is derived from an EMBL/GenBank/DDBJ whole genome shotgun (WGS) entry which is preliminary data.</text>
</comment>
<evidence type="ECO:0000256" key="1">
    <source>
        <dbReference type="SAM" id="MobiDB-lite"/>
    </source>
</evidence>
<feature type="chain" id="PRO_5040776639" evidence="2">
    <location>
        <begin position="20"/>
        <end position="445"/>
    </location>
</feature>
<sequence>MNSIVLLLTLLLSVPAFDAFLPGPTSISRQHQHSFLSVLSSDEELSSSTTVASPINEIIESRRKFELQLGKTIDTLNADYPELLKAPPTYDIYNQRVSVVDPSGVEAIRGLEQYKNMFGVLRMAAGFFYSTTNSFIEHKLVYDWVRSQIRVSFKITLVKGGRDDASKISHQQAMEAVLGTRASAKNDHTVVSGISEYFVDADGKIVKHVISNIVINDKPVTIGLGMGDLFNLQQGRIATNGAGGMSLSVPPTLARRSTTIPGFQKSLRLGNQRHSAARQTLLRLYTVSPSASDDQYDLEKSFAEKNEARVKFGLKPITFDEYKKILTDNADLGNHFQSQQQMKEEEERLKLNAASGTPANPINIFSSVLSAILPKDMDAPKTCETFEDCDNMECCDLIVAKICCKTGLGSHAYMPDLIPVPIADPADADPRNPGQEGRGMRGPLQ</sequence>
<evidence type="ECO:0000313" key="4">
    <source>
        <dbReference type="Proteomes" id="UP001165085"/>
    </source>
</evidence>
<dbReference type="Pfam" id="PF10184">
    <property type="entry name" value="DUF2358"/>
    <property type="match status" value="1"/>
</dbReference>
<dbReference type="InterPro" id="IPR018790">
    <property type="entry name" value="DUF2358"/>
</dbReference>
<feature type="signal peptide" evidence="2">
    <location>
        <begin position="1"/>
        <end position="19"/>
    </location>
</feature>
<dbReference type="PANTHER" id="PTHR31094">
    <property type="entry name" value="RIKEN CDNA 2310061I04 GENE"/>
    <property type="match status" value="1"/>
</dbReference>
<dbReference type="PANTHER" id="PTHR31094:SF2">
    <property type="entry name" value="RIKEN CDNA 2310061I04 GENE"/>
    <property type="match status" value="1"/>
</dbReference>
<dbReference type="Proteomes" id="UP001165085">
    <property type="component" value="Unassembled WGS sequence"/>
</dbReference>
<dbReference type="OrthoDB" id="44820at2759"/>
<protein>
    <submittedName>
        <fullName evidence="3">Uncharacterized protein</fullName>
    </submittedName>
</protein>
<reference evidence="4" key="1">
    <citation type="journal article" date="2023" name="Commun. Biol.">
        <title>Genome analysis of Parmales, the sister group of diatoms, reveals the evolutionary specialization of diatoms from phago-mixotrophs to photoautotrophs.</title>
        <authorList>
            <person name="Ban H."/>
            <person name="Sato S."/>
            <person name="Yoshikawa S."/>
            <person name="Yamada K."/>
            <person name="Nakamura Y."/>
            <person name="Ichinomiya M."/>
            <person name="Sato N."/>
            <person name="Blanc-Mathieu R."/>
            <person name="Endo H."/>
            <person name="Kuwata A."/>
            <person name="Ogata H."/>
        </authorList>
    </citation>
    <scope>NUCLEOTIDE SEQUENCE [LARGE SCALE GENOMIC DNA]</scope>
    <source>
        <strain evidence="4">NIES 3701</strain>
    </source>
</reference>
<gene>
    <name evidence="3" type="ORF">TrST_g895</name>
</gene>
<organism evidence="3 4">
    <name type="scientific">Triparma strigata</name>
    <dbReference type="NCBI Taxonomy" id="1606541"/>
    <lineage>
        <taxon>Eukaryota</taxon>
        <taxon>Sar</taxon>
        <taxon>Stramenopiles</taxon>
        <taxon>Ochrophyta</taxon>
        <taxon>Bolidophyceae</taxon>
        <taxon>Parmales</taxon>
        <taxon>Triparmaceae</taxon>
        <taxon>Triparma</taxon>
    </lineage>
</organism>
<accession>A0A9W7AUR4</accession>
<dbReference type="AlphaFoldDB" id="A0A9W7AUR4"/>
<keyword evidence="4" id="KW-1185">Reference proteome</keyword>
<dbReference type="EMBL" id="BRXY01000218">
    <property type="protein sequence ID" value="GMH78224.1"/>
    <property type="molecule type" value="Genomic_DNA"/>
</dbReference>